<evidence type="ECO:0000313" key="4">
    <source>
        <dbReference type="Proteomes" id="UP000095281"/>
    </source>
</evidence>
<keyword evidence="4" id="KW-1185">Reference proteome</keyword>
<feature type="region of interest" description="Disordered" evidence="1">
    <location>
        <begin position="37"/>
        <end position="75"/>
    </location>
</feature>
<feature type="transmembrane region" description="Helical" evidence="2">
    <location>
        <begin position="200"/>
        <end position="224"/>
    </location>
</feature>
<keyword evidence="2" id="KW-0472">Membrane</keyword>
<organism evidence="4 5">
    <name type="scientific">Meloidogyne hapla</name>
    <name type="common">Root-knot nematode worm</name>
    <dbReference type="NCBI Taxonomy" id="6305"/>
    <lineage>
        <taxon>Eukaryota</taxon>
        <taxon>Metazoa</taxon>
        <taxon>Ecdysozoa</taxon>
        <taxon>Nematoda</taxon>
        <taxon>Chromadorea</taxon>
        <taxon>Rhabditida</taxon>
        <taxon>Tylenchina</taxon>
        <taxon>Tylenchomorpha</taxon>
        <taxon>Tylenchoidea</taxon>
        <taxon>Meloidogynidae</taxon>
        <taxon>Meloidogyninae</taxon>
        <taxon>Meloidogyne</taxon>
    </lineage>
</organism>
<dbReference type="AlphaFoldDB" id="A0A1I8BFJ6"/>
<feature type="chain" id="PRO_5009315764" evidence="3">
    <location>
        <begin position="20"/>
        <end position="298"/>
    </location>
</feature>
<evidence type="ECO:0000313" key="5">
    <source>
        <dbReference type="WBParaSite" id="MhA1_Contig2186.frz3.gene2"/>
    </source>
</evidence>
<proteinExistence type="predicted"/>
<keyword evidence="2" id="KW-0812">Transmembrane</keyword>
<accession>A0A1I8BFJ6</accession>
<evidence type="ECO:0000256" key="3">
    <source>
        <dbReference type="SAM" id="SignalP"/>
    </source>
</evidence>
<protein>
    <submittedName>
        <fullName evidence="5">Uncharacterized protein</fullName>
    </submittedName>
</protein>
<sequence length="298" mass="33560">MDEAKGFLLFLLILTKSTQFNILVDSFVDFEKEEGNHFDKSETESSPNSTNNLVEQDEEEIMDKSNANNNSLMDDSRREELRTPINQGNMPKADGQHERDRTMDSTMLATNAADKRAEYYGGKLKWFKETRPVQKSVATYNRFRGSGETSDQTLDRLSNAVYSTDVGITYYAWRLLFGLMDKTSDIYAYAQTKGLTKPSVIALGVVLLPAVLVIMSPVLIGLTIVLVPTFFFGFIFFAIPSFCMAPFVLFLIYIFGGMPKLYSMINHLFNKIFGGGDNQIEENNNEDENDIPGTSQSN</sequence>
<evidence type="ECO:0000256" key="2">
    <source>
        <dbReference type="SAM" id="Phobius"/>
    </source>
</evidence>
<keyword evidence="3" id="KW-0732">Signal</keyword>
<feature type="signal peptide" evidence="3">
    <location>
        <begin position="1"/>
        <end position="19"/>
    </location>
</feature>
<dbReference type="WBParaSite" id="MhA1_Contig2186.frz3.gene2">
    <property type="protein sequence ID" value="MhA1_Contig2186.frz3.gene2"/>
    <property type="gene ID" value="MhA1_Contig2186.frz3.gene2"/>
</dbReference>
<feature type="transmembrane region" description="Helical" evidence="2">
    <location>
        <begin position="230"/>
        <end position="255"/>
    </location>
</feature>
<keyword evidence="2" id="KW-1133">Transmembrane helix</keyword>
<reference evidence="5" key="1">
    <citation type="submission" date="2016-11" db="UniProtKB">
        <authorList>
            <consortium name="WormBaseParasite"/>
        </authorList>
    </citation>
    <scope>IDENTIFICATION</scope>
</reference>
<evidence type="ECO:0000256" key="1">
    <source>
        <dbReference type="SAM" id="MobiDB-lite"/>
    </source>
</evidence>
<dbReference type="Proteomes" id="UP000095281">
    <property type="component" value="Unplaced"/>
</dbReference>
<name>A0A1I8BFJ6_MELHA</name>